<dbReference type="PANTHER" id="PTHR21666:SF270">
    <property type="entry name" value="MUREIN HYDROLASE ACTIVATOR ENVC"/>
    <property type="match status" value="1"/>
</dbReference>
<feature type="coiled-coil region" evidence="1">
    <location>
        <begin position="94"/>
        <end position="138"/>
    </location>
</feature>
<dbReference type="Gene3D" id="2.70.70.10">
    <property type="entry name" value="Glucose Permease (Domain IIA)"/>
    <property type="match status" value="1"/>
</dbReference>
<sequence>MFTKPQRSTATERRTISNNRSARNRVAFIAAAAGVVSTAGIGGAAAATLQADSVAPSPILDYQLVNDSEHVLSPAMTTSPQILEIAEFKPVDNMEEQLAKSTQLAEERAAAEAEAAAIAAAEAAAQAEAEAAAAAEAEAAAAAEASAGVARPAEGVFTSGYGPRWGTLHAGIDIAAPIGTPIYAIMSGTVIDSGPASGYGQWIRIQHDDGSMSIYGHMSSLGVSVGQYVTAGQYIAGMGSEGFSTGSHLHFEIHPTGSGAVDPVPWFAQHGIYF</sequence>
<reference evidence="3 4" key="1">
    <citation type="submission" date="2018-12" db="EMBL/GenBank/DDBJ databases">
        <title>YIM 101343 draft genome.</title>
        <authorList>
            <person name="Chen X."/>
        </authorList>
    </citation>
    <scope>NUCLEOTIDE SEQUENCE [LARGE SCALE GENOMIC DNA]</scope>
    <source>
        <strain evidence="3 4">YIM 101343</strain>
    </source>
</reference>
<proteinExistence type="predicted"/>
<dbReference type="AlphaFoldDB" id="A0A3S0BI76"/>
<dbReference type="CDD" id="cd12797">
    <property type="entry name" value="M23_peptidase"/>
    <property type="match status" value="1"/>
</dbReference>
<comment type="caution">
    <text evidence="3">The sequence shown here is derived from an EMBL/GenBank/DDBJ whole genome shotgun (WGS) entry which is preliminary data.</text>
</comment>
<dbReference type="Proteomes" id="UP000274907">
    <property type="component" value="Unassembled WGS sequence"/>
</dbReference>
<dbReference type="EMBL" id="RXHJ01000006">
    <property type="protein sequence ID" value="RSZ63932.1"/>
    <property type="molecule type" value="Genomic_DNA"/>
</dbReference>
<organism evidence="3 4">
    <name type="scientific">Corynebacterium hylobatis</name>
    <dbReference type="NCBI Taxonomy" id="1859290"/>
    <lineage>
        <taxon>Bacteria</taxon>
        <taxon>Bacillati</taxon>
        <taxon>Actinomycetota</taxon>
        <taxon>Actinomycetes</taxon>
        <taxon>Mycobacteriales</taxon>
        <taxon>Corynebacteriaceae</taxon>
        <taxon>Corynebacterium</taxon>
    </lineage>
</organism>
<dbReference type="OrthoDB" id="1099523at2"/>
<dbReference type="Pfam" id="PF01551">
    <property type="entry name" value="Peptidase_M23"/>
    <property type="match status" value="1"/>
</dbReference>
<dbReference type="RefSeq" id="WP_126120565.1">
    <property type="nucleotide sequence ID" value="NZ_RXHJ01000006.1"/>
</dbReference>
<gene>
    <name evidence="3" type="ORF">EAH68_06800</name>
</gene>
<dbReference type="InterPro" id="IPR050570">
    <property type="entry name" value="Cell_wall_metabolism_enzyme"/>
</dbReference>
<dbReference type="PANTHER" id="PTHR21666">
    <property type="entry name" value="PEPTIDASE-RELATED"/>
    <property type="match status" value="1"/>
</dbReference>
<dbReference type="InterPro" id="IPR016047">
    <property type="entry name" value="M23ase_b-sheet_dom"/>
</dbReference>
<evidence type="ECO:0000313" key="3">
    <source>
        <dbReference type="EMBL" id="RSZ63932.1"/>
    </source>
</evidence>
<evidence type="ECO:0000256" key="1">
    <source>
        <dbReference type="SAM" id="Coils"/>
    </source>
</evidence>
<dbReference type="GO" id="GO:0004222">
    <property type="term" value="F:metalloendopeptidase activity"/>
    <property type="evidence" value="ECO:0007669"/>
    <property type="project" value="TreeGrafter"/>
</dbReference>
<dbReference type="SUPFAM" id="SSF51261">
    <property type="entry name" value="Duplicated hybrid motif"/>
    <property type="match status" value="1"/>
</dbReference>
<name>A0A3S0BI76_9CORY</name>
<protein>
    <submittedName>
        <fullName evidence="3">M23 family metallopeptidase</fullName>
    </submittedName>
</protein>
<dbReference type="InterPro" id="IPR011055">
    <property type="entry name" value="Dup_hybrid_motif"/>
</dbReference>
<evidence type="ECO:0000259" key="2">
    <source>
        <dbReference type="Pfam" id="PF01551"/>
    </source>
</evidence>
<accession>A0A3S0BI76</accession>
<keyword evidence="4" id="KW-1185">Reference proteome</keyword>
<keyword evidence="1" id="KW-0175">Coiled coil</keyword>
<evidence type="ECO:0000313" key="4">
    <source>
        <dbReference type="Proteomes" id="UP000274907"/>
    </source>
</evidence>
<feature type="domain" description="M23ase beta-sheet core" evidence="2">
    <location>
        <begin position="168"/>
        <end position="263"/>
    </location>
</feature>